<protein>
    <submittedName>
        <fullName evidence="3">Rhodanese-like domain-containing protein</fullName>
    </submittedName>
</protein>
<gene>
    <name evidence="3" type="ORF">FNH06_09420</name>
</gene>
<dbReference type="SMART" id="SM00450">
    <property type="entry name" value="RHOD"/>
    <property type="match status" value="1"/>
</dbReference>
<proteinExistence type="predicted"/>
<comment type="caution">
    <text evidence="3">The sequence shown here is derived from an EMBL/GenBank/DDBJ whole genome shotgun (WGS) entry which is preliminary data.</text>
</comment>
<dbReference type="SUPFAM" id="SSF52821">
    <property type="entry name" value="Rhodanese/Cell cycle control phosphatase"/>
    <property type="match status" value="1"/>
</dbReference>
<name>A0A558AHG8_9PSEU</name>
<dbReference type="OrthoDB" id="4828183at2"/>
<evidence type="ECO:0000313" key="3">
    <source>
        <dbReference type="EMBL" id="TVT23707.1"/>
    </source>
</evidence>
<evidence type="ECO:0000256" key="1">
    <source>
        <dbReference type="SAM" id="MobiDB-lite"/>
    </source>
</evidence>
<organism evidence="3 4">
    <name type="scientific">Amycolatopsis acidiphila</name>
    <dbReference type="NCBI Taxonomy" id="715473"/>
    <lineage>
        <taxon>Bacteria</taxon>
        <taxon>Bacillati</taxon>
        <taxon>Actinomycetota</taxon>
        <taxon>Actinomycetes</taxon>
        <taxon>Pseudonocardiales</taxon>
        <taxon>Pseudonocardiaceae</taxon>
        <taxon>Amycolatopsis</taxon>
    </lineage>
</organism>
<feature type="compositionally biased region" description="Basic and acidic residues" evidence="1">
    <location>
        <begin position="1"/>
        <end position="11"/>
    </location>
</feature>
<evidence type="ECO:0000259" key="2">
    <source>
        <dbReference type="PROSITE" id="PS50206"/>
    </source>
</evidence>
<dbReference type="PROSITE" id="PS50206">
    <property type="entry name" value="RHODANESE_3"/>
    <property type="match status" value="1"/>
</dbReference>
<dbReference type="Pfam" id="PF00581">
    <property type="entry name" value="Rhodanese"/>
    <property type="match status" value="1"/>
</dbReference>
<feature type="domain" description="Rhodanese" evidence="2">
    <location>
        <begin position="61"/>
        <end position="157"/>
    </location>
</feature>
<keyword evidence="4" id="KW-1185">Reference proteome</keyword>
<reference evidence="3 4" key="1">
    <citation type="submission" date="2019-07" db="EMBL/GenBank/DDBJ databases">
        <title>New species of Amycolatopsis and Streptomyces.</title>
        <authorList>
            <person name="Duangmal K."/>
            <person name="Teo W.F.A."/>
            <person name="Lipun K."/>
        </authorList>
    </citation>
    <scope>NUCLEOTIDE SEQUENCE [LARGE SCALE GENOMIC DNA]</scope>
    <source>
        <strain evidence="3 4">JCM 30562</strain>
    </source>
</reference>
<dbReference type="InterPro" id="IPR050229">
    <property type="entry name" value="GlpE_sulfurtransferase"/>
</dbReference>
<dbReference type="InterPro" id="IPR036873">
    <property type="entry name" value="Rhodanese-like_dom_sf"/>
</dbReference>
<dbReference type="PANTHER" id="PTHR43031:SF1">
    <property type="entry name" value="PYRIDINE NUCLEOTIDE-DISULPHIDE OXIDOREDUCTASE"/>
    <property type="match status" value="1"/>
</dbReference>
<evidence type="ECO:0000313" key="4">
    <source>
        <dbReference type="Proteomes" id="UP000318578"/>
    </source>
</evidence>
<feature type="region of interest" description="Disordered" evidence="1">
    <location>
        <begin position="1"/>
        <end position="34"/>
    </location>
</feature>
<dbReference type="AlphaFoldDB" id="A0A558AHG8"/>
<dbReference type="InterPro" id="IPR001763">
    <property type="entry name" value="Rhodanese-like_dom"/>
</dbReference>
<dbReference type="PANTHER" id="PTHR43031">
    <property type="entry name" value="FAD-DEPENDENT OXIDOREDUCTASE"/>
    <property type="match status" value="1"/>
</dbReference>
<accession>A0A558AHG8</accession>
<sequence>MRDDDRREESLRSAQPARASRPLSLTEERGEARTAVSVEEMLAAARSRLDRVDPAGARALQEQGALIVDIRPADYRAAEGEIPGSVPIERIHLEWRLDPAGSHRLPEARAERPVVVVCNEGYASSLAAAYLQRLGVRATDLDGGFRAWAAAGLPTRDGPTPAVP</sequence>
<dbReference type="EMBL" id="VJZA01000010">
    <property type="protein sequence ID" value="TVT23707.1"/>
    <property type="molecule type" value="Genomic_DNA"/>
</dbReference>
<dbReference type="Gene3D" id="3.40.250.10">
    <property type="entry name" value="Rhodanese-like domain"/>
    <property type="match status" value="1"/>
</dbReference>
<dbReference type="Proteomes" id="UP000318578">
    <property type="component" value="Unassembled WGS sequence"/>
</dbReference>